<name>A0AAW2YK87_9EUKA</name>
<dbReference type="Pfam" id="PF00615">
    <property type="entry name" value="RGS"/>
    <property type="match status" value="1"/>
</dbReference>
<keyword evidence="3" id="KW-1185">Reference proteome</keyword>
<dbReference type="InterPro" id="IPR016137">
    <property type="entry name" value="RGS"/>
</dbReference>
<proteinExistence type="predicted"/>
<accession>A0AAW2YK87</accession>
<comment type="caution">
    <text evidence="2">The sequence shown here is derived from an EMBL/GenBank/DDBJ whole genome shotgun (WGS) entry which is preliminary data.</text>
</comment>
<dbReference type="AlphaFoldDB" id="A0AAW2YK87"/>
<organism evidence="2 3">
    <name type="scientific">Acrasis kona</name>
    <dbReference type="NCBI Taxonomy" id="1008807"/>
    <lineage>
        <taxon>Eukaryota</taxon>
        <taxon>Discoba</taxon>
        <taxon>Heterolobosea</taxon>
        <taxon>Tetramitia</taxon>
        <taxon>Eutetramitia</taxon>
        <taxon>Acrasidae</taxon>
        <taxon>Acrasis</taxon>
    </lineage>
</organism>
<gene>
    <name evidence="2" type="ORF">AKO1_008504</name>
</gene>
<evidence type="ECO:0000259" key="1">
    <source>
        <dbReference type="Pfam" id="PF00615"/>
    </source>
</evidence>
<evidence type="ECO:0000313" key="3">
    <source>
        <dbReference type="Proteomes" id="UP001431209"/>
    </source>
</evidence>
<protein>
    <submittedName>
        <fullName evidence="2">GTPase Era</fullName>
    </submittedName>
</protein>
<reference evidence="2 3" key="1">
    <citation type="submission" date="2024-03" db="EMBL/GenBank/DDBJ databases">
        <title>The Acrasis kona genome and developmental transcriptomes reveal deep origins of eukaryotic multicellular pathways.</title>
        <authorList>
            <person name="Sheikh S."/>
            <person name="Fu C.-J."/>
            <person name="Brown M.W."/>
            <person name="Baldauf S.L."/>
        </authorList>
    </citation>
    <scope>NUCLEOTIDE SEQUENCE [LARGE SCALE GENOMIC DNA]</scope>
    <source>
        <strain evidence="2 3">ATCC MYA-3509</strain>
    </source>
</reference>
<dbReference type="Proteomes" id="UP001431209">
    <property type="component" value="Unassembled WGS sequence"/>
</dbReference>
<evidence type="ECO:0000313" key="2">
    <source>
        <dbReference type="EMBL" id="KAL0477429.1"/>
    </source>
</evidence>
<feature type="domain" description="RGS" evidence="1">
    <location>
        <begin position="10"/>
        <end position="82"/>
    </location>
</feature>
<dbReference type="InterPro" id="IPR036305">
    <property type="entry name" value="RGS_sf"/>
</dbReference>
<sequence length="106" mass="12827">MTRWCSREVSFHSLFTNESLKNNYLKFLCTFHRQAKFLFLTDVRALKGSLKLEDARAIVRNYFTEGSRYFIDTPTEQRRRILNWSFRAEQDRSTVELLDILEDMHR</sequence>
<dbReference type="InterPro" id="IPR044926">
    <property type="entry name" value="RGS_subdomain_2"/>
</dbReference>
<dbReference type="Gene3D" id="1.10.167.10">
    <property type="entry name" value="Regulator of G-protein Signalling 4, domain 2"/>
    <property type="match status" value="1"/>
</dbReference>
<dbReference type="EMBL" id="JAOPGA020000171">
    <property type="protein sequence ID" value="KAL0477429.1"/>
    <property type="molecule type" value="Genomic_DNA"/>
</dbReference>
<dbReference type="SUPFAM" id="SSF48097">
    <property type="entry name" value="Regulator of G-protein signaling, RGS"/>
    <property type="match status" value="1"/>
</dbReference>